<dbReference type="PROSITE" id="PS50110">
    <property type="entry name" value="RESPONSE_REGULATORY"/>
    <property type="match status" value="1"/>
</dbReference>
<evidence type="ECO:0000313" key="7">
    <source>
        <dbReference type="Proteomes" id="UP000240912"/>
    </source>
</evidence>
<feature type="domain" description="Response regulatory" evidence="5">
    <location>
        <begin position="3"/>
        <end position="120"/>
    </location>
</feature>
<comment type="caution">
    <text evidence="6">The sequence shown here is derived from an EMBL/GenBank/DDBJ whole genome shotgun (WGS) entry which is preliminary data.</text>
</comment>
<dbReference type="SUPFAM" id="SSF46894">
    <property type="entry name" value="C-terminal effector domain of the bipartite response regulators"/>
    <property type="match status" value="1"/>
</dbReference>
<dbReference type="InterPro" id="IPR001789">
    <property type="entry name" value="Sig_transdc_resp-reg_receiver"/>
</dbReference>
<dbReference type="GO" id="GO:0006355">
    <property type="term" value="P:regulation of DNA-templated transcription"/>
    <property type="evidence" value="ECO:0007669"/>
    <property type="project" value="InterPro"/>
</dbReference>
<keyword evidence="7" id="KW-1185">Reference proteome</keyword>
<dbReference type="PANTHER" id="PTHR43214:SF43">
    <property type="entry name" value="TWO-COMPONENT RESPONSE REGULATOR"/>
    <property type="match status" value="1"/>
</dbReference>
<dbReference type="CDD" id="cd06170">
    <property type="entry name" value="LuxR_C_like"/>
    <property type="match status" value="1"/>
</dbReference>
<dbReference type="RefSeq" id="WP_107215053.1">
    <property type="nucleotide sequence ID" value="NZ_KZ686269.1"/>
</dbReference>
<dbReference type="OrthoDB" id="9797341at2"/>
<dbReference type="GO" id="GO:0003677">
    <property type="term" value="F:DNA binding"/>
    <property type="evidence" value="ECO:0007669"/>
    <property type="project" value="UniProtKB-KW"/>
</dbReference>
<evidence type="ECO:0000256" key="1">
    <source>
        <dbReference type="ARBA" id="ARBA00022553"/>
    </source>
</evidence>
<feature type="domain" description="HTH luxR-type" evidence="4">
    <location>
        <begin position="148"/>
        <end position="213"/>
    </location>
</feature>
<name>A0A2T3HK24_9SPHI</name>
<dbReference type="PANTHER" id="PTHR43214">
    <property type="entry name" value="TWO-COMPONENT RESPONSE REGULATOR"/>
    <property type="match status" value="1"/>
</dbReference>
<dbReference type="Proteomes" id="UP000240912">
    <property type="component" value="Unassembled WGS sequence"/>
</dbReference>
<dbReference type="SMART" id="SM00448">
    <property type="entry name" value="REC"/>
    <property type="match status" value="1"/>
</dbReference>
<keyword evidence="2 6" id="KW-0238">DNA-binding</keyword>
<dbReference type="InterPro" id="IPR011006">
    <property type="entry name" value="CheY-like_superfamily"/>
</dbReference>
<dbReference type="SUPFAM" id="SSF52172">
    <property type="entry name" value="CheY-like"/>
    <property type="match status" value="1"/>
</dbReference>
<dbReference type="InterPro" id="IPR058245">
    <property type="entry name" value="NreC/VraR/RcsB-like_REC"/>
</dbReference>
<proteinExistence type="predicted"/>
<evidence type="ECO:0000259" key="4">
    <source>
        <dbReference type="PROSITE" id="PS50043"/>
    </source>
</evidence>
<feature type="modified residue" description="4-aspartylphosphate" evidence="3">
    <location>
        <position position="55"/>
    </location>
</feature>
<dbReference type="SMART" id="SM00421">
    <property type="entry name" value="HTH_LUXR"/>
    <property type="match status" value="1"/>
</dbReference>
<sequence length="216" mass="24210">MIKILLAEDHLVVREGLKALIDEIDDFEVIGEASNGHEAISLLDAGCQADLLLTDLYMPGMNGIDLSRSASERYPRLKIIFLSMLDTEQHLMDALRNGASGYLLKNSSVDELEFAIRHVFNGHRYVSAELTTHLIDRLLRGSFLNGNGTGEQIEFSERELEVLNMIGEGRTNSEMADSLFLSRRTVEGHRQSLLDKTGCRNTPSLIRFALQNGYLR</sequence>
<dbReference type="Gene3D" id="3.40.50.2300">
    <property type="match status" value="1"/>
</dbReference>
<dbReference type="InterPro" id="IPR000792">
    <property type="entry name" value="Tscrpt_reg_LuxR_C"/>
</dbReference>
<dbReference type="PRINTS" id="PR00038">
    <property type="entry name" value="HTHLUXR"/>
</dbReference>
<organism evidence="6 7">
    <name type="scientific">Pedobacter yulinensis</name>
    <dbReference type="NCBI Taxonomy" id="2126353"/>
    <lineage>
        <taxon>Bacteria</taxon>
        <taxon>Pseudomonadati</taxon>
        <taxon>Bacteroidota</taxon>
        <taxon>Sphingobacteriia</taxon>
        <taxon>Sphingobacteriales</taxon>
        <taxon>Sphingobacteriaceae</taxon>
        <taxon>Pedobacter</taxon>
    </lineage>
</organism>
<dbReference type="Pfam" id="PF00196">
    <property type="entry name" value="GerE"/>
    <property type="match status" value="1"/>
</dbReference>
<dbReference type="PROSITE" id="PS50043">
    <property type="entry name" value="HTH_LUXR_2"/>
    <property type="match status" value="1"/>
</dbReference>
<dbReference type="CDD" id="cd17535">
    <property type="entry name" value="REC_NarL-like"/>
    <property type="match status" value="1"/>
</dbReference>
<gene>
    <name evidence="6" type="ORF">C7T94_09110</name>
</gene>
<evidence type="ECO:0000313" key="6">
    <source>
        <dbReference type="EMBL" id="PST82792.1"/>
    </source>
</evidence>
<dbReference type="InterPro" id="IPR016032">
    <property type="entry name" value="Sig_transdc_resp-reg_C-effctor"/>
</dbReference>
<accession>A0A2T3HK24</accession>
<reference evidence="6 7" key="1">
    <citation type="submission" date="2018-03" db="EMBL/GenBank/DDBJ databases">
        <authorList>
            <person name="Keele B.F."/>
        </authorList>
    </citation>
    <scope>NUCLEOTIDE SEQUENCE [LARGE SCALE GENOMIC DNA]</scope>
    <source>
        <strain evidence="6 7">YL28-9</strain>
    </source>
</reference>
<dbReference type="EMBL" id="PYLS01000005">
    <property type="protein sequence ID" value="PST82792.1"/>
    <property type="molecule type" value="Genomic_DNA"/>
</dbReference>
<evidence type="ECO:0000259" key="5">
    <source>
        <dbReference type="PROSITE" id="PS50110"/>
    </source>
</evidence>
<evidence type="ECO:0000256" key="3">
    <source>
        <dbReference type="PROSITE-ProRule" id="PRU00169"/>
    </source>
</evidence>
<dbReference type="Pfam" id="PF00072">
    <property type="entry name" value="Response_reg"/>
    <property type="match status" value="1"/>
</dbReference>
<keyword evidence="1 3" id="KW-0597">Phosphoprotein</keyword>
<dbReference type="InterPro" id="IPR039420">
    <property type="entry name" value="WalR-like"/>
</dbReference>
<dbReference type="AlphaFoldDB" id="A0A2T3HK24"/>
<evidence type="ECO:0000256" key="2">
    <source>
        <dbReference type="ARBA" id="ARBA00023125"/>
    </source>
</evidence>
<dbReference type="GO" id="GO:0000160">
    <property type="term" value="P:phosphorelay signal transduction system"/>
    <property type="evidence" value="ECO:0007669"/>
    <property type="project" value="InterPro"/>
</dbReference>
<protein>
    <submittedName>
        <fullName evidence="6">DNA-binding response regulator</fullName>
    </submittedName>
</protein>